<evidence type="ECO:0000313" key="1">
    <source>
        <dbReference type="EMBL" id="CAG8748958.1"/>
    </source>
</evidence>
<protein>
    <submittedName>
        <fullName evidence="1">25972_t:CDS:1</fullName>
    </submittedName>
</protein>
<feature type="non-terminal residue" evidence="1">
    <location>
        <position position="224"/>
    </location>
</feature>
<accession>A0ACA9QK79</accession>
<proteinExistence type="predicted"/>
<keyword evidence="2" id="KW-1185">Reference proteome</keyword>
<comment type="caution">
    <text evidence="1">The sequence shown here is derived from an EMBL/GenBank/DDBJ whole genome shotgun (WGS) entry which is preliminary data.</text>
</comment>
<organism evidence="1 2">
    <name type="scientific">Racocetra persica</name>
    <dbReference type="NCBI Taxonomy" id="160502"/>
    <lineage>
        <taxon>Eukaryota</taxon>
        <taxon>Fungi</taxon>
        <taxon>Fungi incertae sedis</taxon>
        <taxon>Mucoromycota</taxon>
        <taxon>Glomeromycotina</taxon>
        <taxon>Glomeromycetes</taxon>
        <taxon>Diversisporales</taxon>
        <taxon>Gigasporaceae</taxon>
        <taxon>Racocetra</taxon>
    </lineage>
</organism>
<sequence>MSELPDLLNLLNQLQNLIPPYVLGSLPAIATTGATPYNSLTAKLICTYWLQLDCFTQQDPPIRPFGHYARDIEPDENQDETLKFCVAEASVLDRLSLVVSVYYILIGTLAGIAKVVGPCMPDSSYQDWPYIPLMLIWTLPIICIRIVNGNVVDRMASNPLNERNPENPENPNMAISINPISQNNRIRIQNHPNLKREQFHTFIIALASATIHWVAVILAYFTRP</sequence>
<dbReference type="Proteomes" id="UP000789920">
    <property type="component" value="Unassembled WGS sequence"/>
</dbReference>
<gene>
    <name evidence="1" type="ORF">RPERSI_LOCUS13969</name>
</gene>
<name>A0ACA9QK79_9GLOM</name>
<reference evidence="1" key="1">
    <citation type="submission" date="2021-06" db="EMBL/GenBank/DDBJ databases">
        <authorList>
            <person name="Kallberg Y."/>
            <person name="Tangrot J."/>
            <person name="Rosling A."/>
        </authorList>
    </citation>
    <scope>NUCLEOTIDE SEQUENCE</scope>
    <source>
        <strain evidence="1">MA461A</strain>
    </source>
</reference>
<dbReference type="EMBL" id="CAJVQC010031621">
    <property type="protein sequence ID" value="CAG8748958.1"/>
    <property type="molecule type" value="Genomic_DNA"/>
</dbReference>
<evidence type="ECO:0000313" key="2">
    <source>
        <dbReference type="Proteomes" id="UP000789920"/>
    </source>
</evidence>